<protein>
    <recommendedName>
        <fullName evidence="2">Ty3 transposon capsid-like protein domain-containing protein</fullName>
    </recommendedName>
</protein>
<organism evidence="3 4">
    <name type="scientific">Vitis vinifera</name>
    <name type="common">Grape</name>
    <dbReference type="NCBI Taxonomy" id="29760"/>
    <lineage>
        <taxon>Eukaryota</taxon>
        <taxon>Viridiplantae</taxon>
        <taxon>Streptophyta</taxon>
        <taxon>Embryophyta</taxon>
        <taxon>Tracheophyta</taxon>
        <taxon>Spermatophyta</taxon>
        <taxon>Magnoliopsida</taxon>
        <taxon>eudicotyledons</taxon>
        <taxon>Gunneridae</taxon>
        <taxon>Pentapetalae</taxon>
        <taxon>rosids</taxon>
        <taxon>Vitales</taxon>
        <taxon>Vitaceae</taxon>
        <taxon>Viteae</taxon>
        <taxon>Vitis</taxon>
    </lineage>
</organism>
<name>A0A438E954_VITVI</name>
<evidence type="ECO:0000313" key="4">
    <source>
        <dbReference type="Proteomes" id="UP000288805"/>
    </source>
</evidence>
<dbReference type="InterPro" id="IPR045358">
    <property type="entry name" value="Ty3_capsid"/>
</dbReference>
<gene>
    <name evidence="3" type="ORF">CK203_071103</name>
</gene>
<dbReference type="AlphaFoldDB" id="A0A438E954"/>
<comment type="caution">
    <text evidence="3">The sequence shown here is derived from an EMBL/GenBank/DDBJ whole genome shotgun (WGS) entry which is preliminary data.</text>
</comment>
<evidence type="ECO:0000259" key="2">
    <source>
        <dbReference type="Pfam" id="PF19259"/>
    </source>
</evidence>
<dbReference type="EMBL" id="QGNW01001357">
    <property type="protein sequence ID" value="RVW44295.1"/>
    <property type="molecule type" value="Genomic_DNA"/>
</dbReference>
<dbReference type="Pfam" id="PF19259">
    <property type="entry name" value="Ty3_capsid"/>
    <property type="match status" value="1"/>
</dbReference>
<feature type="domain" description="Ty3 transposon capsid-like protein" evidence="2">
    <location>
        <begin position="172"/>
        <end position="249"/>
    </location>
</feature>
<evidence type="ECO:0000313" key="3">
    <source>
        <dbReference type="EMBL" id="RVW44295.1"/>
    </source>
</evidence>
<dbReference type="Proteomes" id="UP000288805">
    <property type="component" value="Unassembled WGS sequence"/>
</dbReference>
<evidence type="ECO:0000256" key="1">
    <source>
        <dbReference type="SAM" id="MobiDB-lite"/>
    </source>
</evidence>
<reference evidence="3 4" key="1">
    <citation type="journal article" date="2018" name="PLoS Genet.">
        <title>Population sequencing reveals clonal diversity and ancestral inbreeding in the grapevine cultivar Chardonnay.</title>
        <authorList>
            <person name="Roach M.J."/>
            <person name="Johnson D.L."/>
            <person name="Bohlmann J."/>
            <person name="van Vuuren H.J."/>
            <person name="Jones S.J."/>
            <person name="Pretorius I.S."/>
            <person name="Schmidt S.A."/>
            <person name="Borneman A.R."/>
        </authorList>
    </citation>
    <scope>NUCLEOTIDE SEQUENCE [LARGE SCALE GENOMIC DNA]</scope>
    <source>
        <strain evidence="4">cv. Chardonnay</strain>
        <tissue evidence="3">Leaf</tissue>
    </source>
</reference>
<proteinExistence type="predicted"/>
<feature type="region of interest" description="Disordered" evidence="1">
    <location>
        <begin position="75"/>
        <end position="105"/>
    </location>
</feature>
<accession>A0A438E954</accession>
<sequence>MEGLLQQRITIAPCGKRAGSRGRGGRNNLVSEQVMDESRIDRLETEIGSIAAGQDRKFRELQETLMQAMNTRLDQISGNQSLERGESSHNGGGSRRFNYRGPRDSTESYGAVIPRVTKLDFPRFNGSEDPTSWICRVEQFFEFQKIAEEEKVPLATYHLEGETQLWLKQVGSVREYQSQFEKLLSRVGKLNQSQQVACFIGGLKEDVRIDVQAMKPPTLSAAVGLAQLYELKYHKRSSFNLEPKKTVSTNSTVTSRPLSSTPAIRRLSPTEMKERRDKGLCFNCDEKFAPGHRCKKLFLIEGCWPEEDSGDRIGDIEENVMSTSKRSCCIHEASFS</sequence>